<sequence length="147" mass="17121">MAHIDTNTLIHDMAELIHASRPRDPAMKAKRDAVIERYRELFACPVRKVALNTRKWVDRTYGNTYFTVSVSYLLHGQETWEGFKIQGYGYGSQHEWEAKQELIKRGIFAGFADKYANAALSLLCHALNVEYEVHEEVVRRKRDLHQL</sequence>
<gene>
    <name evidence="1" type="ORF">CPT_Salva_006</name>
</gene>
<dbReference type="EMBL" id="MW393850">
    <property type="protein sequence ID" value="QQM18170.1"/>
    <property type="molecule type" value="Genomic_DNA"/>
</dbReference>
<keyword evidence="2" id="KW-1185">Reference proteome</keyword>
<protein>
    <submittedName>
        <fullName evidence="1">Uncharacterized protein</fullName>
    </submittedName>
</protein>
<proteinExistence type="predicted"/>
<accession>A0A7U3WJT7</accession>
<evidence type="ECO:0000313" key="1">
    <source>
        <dbReference type="EMBL" id="QQM18170.1"/>
    </source>
</evidence>
<evidence type="ECO:0000313" key="2">
    <source>
        <dbReference type="Proteomes" id="UP000595272"/>
    </source>
</evidence>
<dbReference type="Proteomes" id="UP000595272">
    <property type="component" value="Segment"/>
</dbReference>
<reference evidence="1 2" key="1">
    <citation type="submission" date="2020-12" db="EMBL/GenBank/DDBJ databases">
        <title>Complete genome sequence of Stenotrophomonas maltophilia phage Salva.</title>
        <authorList>
            <person name="Jefferson B."/>
            <person name="Yao G."/>
            <person name="Clark J."/>
            <person name="Le T."/>
            <person name="Young R."/>
            <person name="Gonzalez C."/>
            <person name="Liu M."/>
        </authorList>
    </citation>
    <scope>NUCLEOTIDE SEQUENCE [LARGE SCALE GENOMIC DNA]</scope>
</reference>
<name>A0A7U3WJT7_9CAUD</name>
<organism evidence="1 2">
    <name type="scientific">Stenotrophomonas phage Salva</name>
    <dbReference type="NCBI Taxonomy" id="2801524"/>
    <lineage>
        <taxon>Viruses</taxon>
        <taxon>Duplodnaviria</taxon>
        <taxon>Heunggongvirae</taxon>
        <taxon>Uroviricota</taxon>
        <taxon>Caudoviricetes</taxon>
        <taxon>Beaumontvirinae</taxon>
        <taxon>Salvavirus</taxon>
        <taxon>Salvavirus salva</taxon>
    </lineage>
</organism>